<evidence type="ECO:0000313" key="2">
    <source>
        <dbReference type="EMBL" id="KAG6577600.1"/>
    </source>
</evidence>
<keyword evidence="1" id="KW-0472">Membrane</keyword>
<sequence length="86" mass="10063">MWALKHFPPWVPLYKLTWTSGRFLFVIGWIMSVKLHSHLALWRSCGRYSSKQSAPWFTSWLGVCFEVVTEEVLFCSVLNKIVPEVC</sequence>
<reference evidence="2 3" key="1">
    <citation type="journal article" date="2021" name="Hortic Res">
        <title>The domestication of Cucurbita argyrosperma as revealed by the genome of its wild relative.</title>
        <authorList>
            <person name="Barrera-Redondo J."/>
            <person name="Sanchez-de la Vega G."/>
            <person name="Aguirre-Liguori J.A."/>
            <person name="Castellanos-Morales G."/>
            <person name="Gutierrez-Guerrero Y.T."/>
            <person name="Aguirre-Dugua X."/>
            <person name="Aguirre-Planter E."/>
            <person name="Tenaillon M.I."/>
            <person name="Lira-Saade R."/>
            <person name="Eguiarte L.E."/>
        </authorList>
    </citation>
    <scope>NUCLEOTIDE SEQUENCE [LARGE SCALE GENOMIC DNA]</scope>
    <source>
        <strain evidence="2">JBR-2021</strain>
    </source>
</reference>
<organism evidence="2 3">
    <name type="scientific">Cucurbita argyrosperma subsp. sororia</name>
    <dbReference type="NCBI Taxonomy" id="37648"/>
    <lineage>
        <taxon>Eukaryota</taxon>
        <taxon>Viridiplantae</taxon>
        <taxon>Streptophyta</taxon>
        <taxon>Embryophyta</taxon>
        <taxon>Tracheophyta</taxon>
        <taxon>Spermatophyta</taxon>
        <taxon>Magnoliopsida</taxon>
        <taxon>eudicotyledons</taxon>
        <taxon>Gunneridae</taxon>
        <taxon>Pentapetalae</taxon>
        <taxon>rosids</taxon>
        <taxon>fabids</taxon>
        <taxon>Cucurbitales</taxon>
        <taxon>Cucurbitaceae</taxon>
        <taxon>Cucurbiteae</taxon>
        <taxon>Cucurbita</taxon>
    </lineage>
</organism>
<evidence type="ECO:0000313" key="3">
    <source>
        <dbReference type="Proteomes" id="UP000685013"/>
    </source>
</evidence>
<keyword evidence="3" id="KW-1185">Reference proteome</keyword>
<protein>
    <submittedName>
        <fullName evidence="2">Uncharacterized protein</fullName>
    </submittedName>
</protein>
<evidence type="ECO:0000256" key="1">
    <source>
        <dbReference type="SAM" id="Phobius"/>
    </source>
</evidence>
<accession>A0AAV6M9T8</accession>
<keyword evidence="1" id="KW-0812">Transmembrane</keyword>
<proteinExistence type="predicted"/>
<keyword evidence="1" id="KW-1133">Transmembrane helix</keyword>
<feature type="transmembrane region" description="Helical" evidence="1">
    <location>
        <begin position="20"/>
        <end position="42"/>
    </location>
</feature>
<dbReference type="Proteomes" id="UP000685013">
    <property type="component" value="Chromosome 16"/>
</dbReference>
<dbReference type="EMBL" id="JAGKQH010000016">
    <property type="protein sequence ID" value="KAG6577600.1"/>
    <property type="molecule type" value="Genomic_DNA"/>
</dbReference>
<comment type="caution">
    <text evidence="2">The sequence shown here is derived from an EMBL/GenBank/DDBJ whole genome shotgun (WGS) entry which is preliminary data.</text>
</comment>
<dbReference type="AlphaFoldDB" id="A0AAV6M9T8"/>
<feature type="non-terminal residue" evidence="2">
    <location>
        <position position="1"/>
    </location>
</feature>
<name>A0AAV6M9T8_9ROSI</name>
<gene>
    <name evidence="2" type="ORF">SDJN03_25174</name>
</gene>